<dbReference type="Proteomes" id="UP000632154">
    <property type="component" value="Unassembled WGS sequence"/>
</dbReference>
<organism evidence="1 2">
    <name type="scientific">Deinococcus piscis</name>
    <dbReference type="NCBI Taxonomy" id="394230"/>
    <lineage>
        <taxon>Bacteria</taxon>
        <taxon>Thermotogati</taxon>
        <taxon>Deinococcota</taxon>
        <taxon>Deinococci</taxon>
        <taxon>Deinococcales</taxon>
        <taxon>Deinococcaceae</taxon>
        <taxon>Deinococcus</taxon>
    </lineage>
</organism>
<sequence length="93" mass="10020">MPHTCTRKTLYSASVNTSPWSETSNVDKDPAPEIVDILWMDDQEAHLLLPDGSEAVWPIGALIGQLKGVEQLSLKVTGGDLELIPIQPALVSA</sequence>
<evidence type="ECO:0000313" key="1">
    <source>
        <dbReference type="EMBL" id="GHG12522.1"/>
    </source>
</evidence>
<proteinExistence type="predicted"/>
<reference evidence="2" key="1">
    <citation type="journal article" date="2019" name="Int. J. Syst. Evol. Microbiol.">
        <title>The Global Catalogue of Microorganisms (GCM) 10K type strain sequencing project: providing services to taxonomists for standard genome sequencing and annotation.</title>
        <authorList>
            <consortium name="The Broad Institute Genomics Platform"/>
            <consortium name="The Broad Institute Genome Sequencing Center for Infectious Disease"/>
            <person name="Wu L."/>
            <person name="Ma J."/>
        </authorList>
    </citation>
    <scope>NUCLEOTIDE SEQUENCE [LARGE SCALE GENOMIC DNA]</scope>
    <source>
        <strain evidence="2">CGMCC 1.18439</strain>
    </source>
</reference>
<dbReference type="EMBL" id="BNAL01000062">
    <property type="protein sequence ID" value="GHG12522.1"/>
    <property type="molecule type" value="Genomic_DNA"/>
</dbReference>
<evidence type="ECO:0000313" key="2">
    <source>
        <dbReference type="Proteomes" id="UP000632154"/>
    </source>
</evidence>
<comment type="caution">
    <text evidence="1">The sequence shown here is derived from an EMBL/GenBank/DDBJ whole genome shotgun (WGS) entry which is preliminary data.</text>
</comment>
<accession>A0ABQ3KC61</accession>
<protein>
    <submittedName>
        <fullName evidence="1">Uncharacterized protein</fullName>
    </submittedName>
</protein>
<gene>
    <name evidence="1" type="ORF">GCM10017783_25730</name>
</gene>
<keyword evidence="2" id="KW-1185">Reference proteome</keyword>
<name>A0ABQ3KC61_9DEIO</name>